<name>A0ABW4STR8_9ACTN</name>
<organism evidence="1 2">
    <name type="scientific">Nonomuraea mangrovi</name>
    <dbReference type="NCBI Taxonomy" id="2316207"/>
    <lineage>
        <taxon>Bacteria</taxon>
        <taxon>Bacillati</taxon>
        <taxon>Actinomycetota</taxon>
        <taxon>Actinomycetes</taxon>
        <taxon>Streptosporangiales</taxon>
        <taxon>Streptosporangiaceae</taxon>
        <taxon>Nonomuraea</taxon>
    </lineage>
</organism>
<gene>
    <name evidence="1" type="ORF">ACFSKW_16075</name>
</gene>
<evidence type="ECO:0000313" key="1">
    <source>
        <dbReference type="EMBL" id="MFD1932993.1"/>
    </source>
</evidence>
<proteinExistence type="predicted"/>
<evidence type="ECO:0000313" key="2">
    <source>
        <dbReference type="Proteomes" id="UP001597368"/>
    </source>
</evidence>
<accession>A0ABW4STR8</accession>
<reference evidence="2" key="1">
    <citation type="journal article" date="2019" name="Int. J. Syst. Evol. Microbiol.">
        <title>The Global Catalogue of Microorganisms (GCM) 10K type strain sequencing project: providing services to taxonomists for standard genome sequencing and annotation.</title>
        <authorList>
            <consortium name="The Broad Institute Genomics Platform"/>
            <consortium name="The Broad Institute Genome Sequencing Center for Infectious Disease"/>
            <person name="Wu L."/>
            <person name="Ma J."/>
        </authorList>
    </citation>
    <scope>NUCLEOTIDE SEQUENCE [LARGE SCALE GENOMIC DNA]</scope>
    <source>
        <strain evidence="2">ICMP 6774ER</strain>
    </source>
</reference>
<dbReference type="Proteomes" id="UP001597368">
    <property type="component" value="Unassembled WGS sequence"/>
</dbReference>
<dbReference type="EMBL" id="JBHUFV010000022">
    <property type="protein sequence ID" value="MFD1932993.1"/>
    <property type="molecule type" value="Genomic_DNA"/>
</dbReference>
<dbReference type="RefSeq" id="WP_379573029.1">
    <property type="nucleotide sequence ID" value="NZ_JBHUFV010000022.1"/>
</dbReference>
<protein>
    <submittedName>
        <fullName evidence="1">Uncharacterized protein</fullName>
    </submittedName>
</protein>
<keyword evidence="2" id="KW-1185">Reference proteome</keyword>
<comment type="caution">
    <text evidence="1">The sequence shown here is derived from an EMBL/GenBank/DDBJ whole genome shotgun (WGS) entry which is preliminary data.</text>
</comment>
<sequence length="114" mass="13260">MVNTRPQQLVYQERLLTALRDELRARTIPAVLVIAEDGRPGLDVVDSRFRTRRVFVHLAFCWFYWGDQQDERVTCLRLLAAVERLVEVVATGWNEGEQREISVDVNQIANAYRT</sequence>